<dbReference type="EMBL" id="BRXU01000012">
    <property type="protein sequence ID" value="GLC55055.1"/>
    <property type="molecule type" value="Genomic_DNA"/>
</dbReference>
<feature type="compositionally biased region" description="Low complexity" evidence="1">
    <location>
        <begin position="9"/>
        <end position="22"/>
    </location>
</feature>
<evidence type="ECO:0000313" key="2">
    <source>
        <dbReference type="EMBL" id="GLC55055.1"/>
    </source>
</evidence>
<organism evidence="2 3">
    <name type="scientific">Pleodorina starrii</name>
    <dbReference type="NCBI Taxonomy" id="330485"/>
    <lineage>
        <taxon>Eukaryota</taxon>
        <taxon>Viridiplantae</taxon>
        <taxon>Chlorophyta</taxon>
        <taxon>core chlorophytes</taxon>
        <taxon>Chlorophyceae</taxon>
        <taxon>CS clade</taxon>
        <taxon>Chlamydomonadales</taxon>
        <taxon>Volvocaceae</taxon>
        <taxon>Pleodorina</taxon>
    </lineage>
</organism>
<evidence type="ECO:0000256" key="1">
    <source>
        <dbReference type="SAM" id="MobiDB-lite"/>
    </source>
</evidence>
<reference evidence="2 3" key="1">
    <citation type="journal article" date="2023" name="Commun. Biol.">
        <title>Reorganization of the ancestral sex-determining regions during the evolution of trioecy in Pleodorina starrii.</title>
        <authorList>
            <person name="Takahashi K."/>
            <person name="Suzuki S."/>
            <person name="Kawai-Toyooka H."/>
            <person name="Yamamoto K."/>
            <person name="Hamaji T."/>
            <person name="Ootsuki R."/>
            <person name="Yamaguchi H."/>
            <person name="Kawachi M."/>
            <person name="Higashiyama T."/>
            <person name="Nozaki H."/>
        </authorList>
    </citation>
    <scope>NUCLEOTIDE SEQUENCE [LARGE SCALE GENOMIC DNA]</scope>
    <source>
        <strain evidence="2 3">NIES-4479</strain>
    </source>
</reference>
<evidence type="ECO:0000313" key="3">
    <source>
        <dbReference type="Proteomes" id="UP001165080"/>
    </source>
</evidence>
<keyword evidence="3" id="KW-1185">Reference proteome</keyword>
<accession>A0A9W6BNL7</accession>
<proteinExistence type="predicted"/>
<dbReference type="AlphaFoldDB" id="A0A9W6BNL7"/>
<feature type="region of interest" description="Disordered" evidence="1">
    <location>
        <begin position="1"/>
        <end position="25"/>
    </location>
</feature>
<gene>
    <name evidence="2" type="primary">PLESTBF000460</name>
    <name evidence="2" type="ORF">PLESTB_000938900</name>
</gene>
<comment type="caution">
    <text evidence="2">The sequence shown here is derived from an EMBL/GenBank/DDBJ whole genome shotgun (WGS) entry which is preliminary data.</text>
</comment>
<name>A0A9W6BNL7_9CHLO</name>
<protein>
    <submittedName>
        <fullName evidence="2">Uncharacterized protein</fullName>
    </submittedName>
</protein>
<sequence>MKAGHCSSAAAAAPPARVVPRPDGGGARHAGVVGVIPPGPAAAKSMGRFPCCGGDGSGVIMPRPPLVHNATVWQRQD</sequence>
<dbReference type="Proteomes" id="UP001165080">
    <property type="component" value="Unassembled WGS sequence"/>
</dbReference>